<evidence type="ECO:0000259" key="2">
    <source>
        <dbReference type="Pfam" id="PF20241"/>
    </source>
</evidence>
<comment type="caution">
    <text evidence="3">The sequence shown here is derived from an EMBL/GenBank/DDBJ whole genome shotgun (WGS) entry which is preliminary data.</text>
</comment>
<dbReference type="OrthoDB" id="677498at2759"/>
<organism evidence="3 4">
    <name type="scientific">Eragrostis curvula</name>
    <name type="common">weeping love grass</name>
    <dbReference type="NCBI Taxonomy" id="38414"/>
    <lineage>
        <taxon>Eukaryota</taxon>
        <taxon>Viridiplantae</taxon>
        <taxon>Streptophyta</taxon>
        <taxon>Embryophyta</taxon>
        <taxon>Tracheophyta</taxon>
        <taxon>Spermatophyta</taxon>
        <taxon>Magnoliopsida</taxon>
        <taxon>Liliopsida</taxon>
        <taxon>Poales</taxon>
        <taxon>Poaceae</taxon>
        <taxon>PACMAD clade</taxon>
        <taxon>Chloridoideae</taxon>
        <taxon>Eragrostideae</taxon>
        <taxon>Eragrostidinae</taxon>
        <taxon>Eragrostis</taxon>
    </lineage>
</organism>
<reference evidence="3 4" key="1">
    <citation type="journal article" date="2019" name="Sci. Rep.">
        <title>A high-quality genome of Eragrostis curvula grass provides insights into Poaceae evolution and supports new strategies to enhance forage quality.</title>
        <authorList>
            <person name="Carballo J."/>
            <person name="Santos B.A.C.M."/>
            <person name="Zappacosta D."/>
            <person name="Garbus I."/>
            <person name="Selva J.P."/>
            <person name="Gallo C.A."/>
            <person name="Diaz A."/>
            <person name="Albertini E."/>
            <person name="Caccamo M."/>
            <person name="Echenique V."/>
        </authorList>
    </citation>
    <scope>NUCLEOTIDE SEQUENCE [LARGE SCALE GENOMIC DNA]</scope>
    <source>
        <strain evidence="4">cv. Victoria</strain>
        <tissue evidence="3">Leaf</tissue>
    </source>
</reference>
<feature type="non-terminal residue" evidence="3">
    <location>
        <position position="1"/>
    </location>
</feature>
<feature type="region of interest" description="Disordered" evidence="1">
    <location>
        <begin position="14"/>
        <end position="64"/>
    </location>
</feature>
<gene>
    <name evidence="3" type="ORF">EJB05_58042</name>
</gene>
<dbReference type="PANTHER" id="PTHR33065:SF117">
    <property type="entry name" value="OS01G0590200 PROTEIN"/>
    <property type="match status" value="1"/>
</dbReference>
<protein>
    <recommendedName>
        <fullName evidence="2">DUF6598 domain-containing protein</fullName>
    </recommendedName>
</protein>
<dbReference type="InterPro" id="IPR046533">
    <property type="entry name" value="DUF6598"/>
</dbReference>
<feature type="compositionally biased region" description="Acidic residues" evidence="1">
    <location>
        <begin position="46"/>
        <end position="58"/>
    </location>
</feature>
<dbReference type="EMBL" id="RWGY01001132">
    <property type="protein sequence ID" value="TVT96746.1"/>
    <property type="molecule type" value="Genomic_DNA"/>
</dbReference>
<keyword evidence="4" id="KW-1185">Reference proteome</keyword>
<evidence type="ECO:0000313" key="4">
    <source>
        <dbReference type="Proteomes" id="UP000324897"/>
    </source>
</evidence>
<feature type="domain" description="DUF6598" evidence="2">
    <location>
        <begin position="159"/>
        <end position="348"/>
    </location>
</feature>
<dbReference type="PANTHER" id="PTHR33065">
    <property type="entry name" value="OS07G0486400 PROTEIN"/>
    <property type="match status" value="1"/>
</dbReference>
<sequence>LSVCLLAAADEPLAWTMASPADSPTSPVDKDDDVDYLPKKINSDESGTDSDEDNDPCDMETTCPGQRFTKQEVEKIRREWLKGHISLCSEYADLCNEVLSDEDNNGDENSPPLPPGPLKVLPEATRLCIERGYCYHREYMTNDTSETEKTLGYCEPHDMLQVLSLRLSHTESCPISVYGIFAVRDDLEPLRNYVFNRTRDDPVMIQQDSFSLPLCSPSRGMYVLDRALLEVNLWMKKEGDGSNDELLLSVYVEIDEGRSCMDEKLIGRIHGDRCMLDMRYIFLKESVEATIQVSALVDNPHNVRFIAFSTCLDDEIILFKGKGIKKDEQIQHVVAVKAEEKLSVRLELDGSLFEWTFQDGVVGACSSPDDSIMNQFHCVF</sequence>
<dbReference type="Pfam" id="PF20241">
    <property type="entry name" value="DUF6598"/>
    <property type="match status" value="1"/>
</dbReference>
<dbReference type="Proteomes" id="UP000324897">
    <property type="component" value="Unassembled WGS sequence"/>
</dbReference>
<name>A0A5J9SDC1_9POAL</name>
<proteinExistence type="predicted"/>
<evidence type="ECO:0000313" key="3">
    <source>
        <dbReference type="EMBL" id="TVT96746.1"/>
    </source>
</evidence>
<accession>A0A5J9SDC1</accession>
<dbReference type="AlphaFoldDB" id="A0A5J9SDC1"/>
<evidence type="ECO:0000256" key="1">
    <source>
        <dbReference type="SAM" id="MobiDB-lite"/>
    </source>
</evidence>